<dbReference type="AlphaFoldDB" id="A0A7J5DT16"/>
<dbReference type="SUPFAM" id="SSF53335">
    <property type="entry name" value="S-adenosyl-L-methionine-dependent methyltransferases"/>
    <property type="match status" value="1"/>
</dbReference>
<dbReference type="RefSeq" id="WP_151581879.1">
    <property type="nucleotide sequence ID" value="NZ_WBVM01000003.1"/>
</dbReference>
<sequence length="289" mass="32205">MVDDDGSGTPQDYDYRSYWSSLHDRGGLSAVGQQALSDRINGWLYKTRRRNLRSFAKAQGLRGGRMLEVGVGTGYWIDLWHELGYQVDGCDLVDTAVERLRDEHPESRFWQGDVSSPDGIAGPAEGGPDDGYDLVAAIDVLLHVTDDERFEQALANLAALVRPGGYLLLAEPVMSLAKSQPRYHPANSSRARILKNYRRPLREAGFRFVTVAPTTVLANNPIEARTPRRLAAYRRWWQVVRGASAHPWRCAVVGPVMYAADPLLARVGEAPTSKLVLFRRRRAPRPQAG</sequence>
<reference evidence="1 2" key="1">
    <citation type="submission" date="2019-09" db="EMBL/GenBank/DDBJ databases">
        <title>Pimelobacter sp. isolated from Paulinella.</title>
        <authorList>
            <person name="Jeong S.E."/>
        </authorList>
    </citation>
    <scope>NUCLEOTIDE SEQUENCE [LARGE SCALE GENOMIC DNA]</scope>
    <source>
        <strain evidence="1 2">Pch-N</strain>
    </source>
</reference>
<evidence type="ECO:0000313" key="2">
    <source>
        <dbReference type="Proteomes" id="UP000449906"/>
    </source>
</evidence>
<dbReference type="Pfam" id="PF13489">
    <property type="entry name" value="Methyltransf_23"/>
    <property type="match status" value="1"/>
</dbReference>
<accession>A0A7J5DT16</accession>
<dbReference type="PANTHER" id="PTHR43861:SF1">
    <property type="entry name" value="TRANS-ACONITATE 2-METHYLTRANSFERASE"/>
    <property type="match status" value="1"/>
</dbReference>
<dbReference type="PANTHER" id="PTHR43861">
    <property type="entry name" value="TRANS-ACONITATE 2-METHYLTRANSFERASE-RELATED"/>
    <property type="match status" value="1"/>
</dbReference>
<name>A0A7J5DT16_NOCSI</name>
<dbReference type="CDD" id="cd02440">
    <property type="entry name" value="AdoMet_MTases"/>
    <property type="match status" value="1"/>
</dbReference>
<dbReference type="GO" id="GO:0032259">
    <property type="term" value="P:methylation"/>
    <property type="evidence" value="ECO:0007669"/>
    <property type="project" value="UniProtKB-KW"/>
</dbReference>
<dbReference type="Gene3D" id="3.40.50.150">
    <property type="entry name" value="Vaccinia Virus protein VP39"/>
    <property type="match status" value="1"/>
</dbReference>
<protein>
    <submittedName>
        <fullName evidence="1">Class I SAM-dependent methyltransferase</fullName>
    </submittedName>
</protein>
<keyword evidence="1" id="KW-0489">Methyltransferase</keyword>
<proteinExistence type="predicted"/>
<organism evidence="1 2">
    <name type="scientific">Nocardioides simplex</name>
    <name type="common">Arthrobacter simplex</name>
    <dbReference type="NCBI Taxonomy" id="2045"/>
    <lineage>
        <taxon>Bacteria</taxon>
        <taxon>Bacillati</taxon>
        <taxon>Actinomycetota</taxon>
        <taxon>Actinomycetes</taxon>
        <taxon>Propionibacteriales</taxon>
        <taxon>Nocardioidaceae</taxon>
        <taxon>Pimelobacter</taxon>
    </lineage>
</organism>
<dbReference type="GO" id="GO:0008168">
    <property type="term" value="F:methyltransferase activity"/>
    <property type="evidence" value="ECO:0007669"/>
    <property type="project" value="UniProtKB-KW"/>
</dbReference>
<dbReference type="InterPro" id="IPR029063">
    <property type="entry name" value="SAM-dependent_MTases_sf"/>
</dbReference>
<gene>
    <name evidence="1" type="ORF">F9L07_21890</name>
</gene>
<evidence type="ECO:0000313" key="1">
    <source>
        <dbReference type="EMBL" id="KAB2808185.1"/>
    </source>
</evidence>
<dbReference type="EMBL" id="WBVM01000003">
    <property type="protein sequence ID" value="KAB2808185.1"/>
    <property type="molecule type" value="Genomic_DNA"/>
</dbReference>
<dbReference type="Proteomes" id="UP000449906">
    <property type="component" value="Unassembled WGS sequence"/>
</dbReference>
<comment type="caution">
    <text evidence="1">The sequence shown here is derived from an EMBL/GenBank/DDBJ whole genome shotgun (WGS) entry which is preliminary data.</text>
</comment>
<keyword evidence="1" id="KW-0808">Transferase</keyword>